<feature type="region of interest" description="Disordered" evidence="1">
    <location>
        <begin position="250"/>
        <end position="273"/>
    </location>
</feature>
<dbReference type="eggNOG" id="ENOG502QTFS">
    <property type="taxonomic scope" value="Eukaryota"/>
</dbReference>
<protein>
    <submittedName>
        <fullName evidence="2">Uncharacterized protein</fullName>
    </submittedName>
</protein>
<evidence type="ECO:0000313" key="2">
    <source>
        <dbReference type="EMBL" id="EYU20788.1"/>
    </source>
</evidence>
<organism evidence="2 3">
    <name type="scientific">Erythranthe guttata</name>
    <name type="common">Yellow monkey flower</name>
    <name type="synonym">Mimulus guttatus</name>
    <dbReference type="NCBI Taxonomy" id="4155"/>
    <lineage>
        <taxon>Eukaryota</taxon>
        <taxon>Viridiplantae</taxon>
        <taxon>Streptophyta</taxon>
        <taxon>Embryophyta</taxon>
        <taxon>Tracheophyta</taxon>
        <taxon>Spermatophyta</taxon>
        <taxon>Magnoliopsida</taxon>
        <taxon>eudicotyledons</taxon>
        <taxon>Gunneridae</taxon>
        <taxon>Pentapetalae</taxon>
        <taxon>asterids</taxon>
        <taxon>lamiids</taxon>
        <taxon>Lamiales</taxon>
        <taxon>Phrymaceae</taxon>
        <taxon>Erythranthe</taxon>
    </lineage>
</organism>
<keyword evidence="3" id="KW-1185">Reference proteome</keyword>
<proteinExistence type="predicted"/>
<sequence length="492" mass="56701">MEEIERASDDEESQQTVRAVVTIQEFSELVEPLARKWLPGWGKRLIHGVPPHLRERQPNKHVYDPEIISLGPYHHGKASLREAEVFKYLCLDWFAEGDENKKLHLYNKVLEKIDDIRSCYADVTIVEVEKYDDKRLGMMMLLDGCFIINLMNNCTGIENNNHSDWLACCGMAASIQIMISDVFVLENQIPFQVIQLLLQERKQETVESLVQRFIGWTMKMQVQYQFNIVRENEEPPIHILEACRRAFVETPKSRHKRKPKPKPKQHTGVIRENEELPPIHVSEQLSEHTNLRENEAKQPTGIRAHKWLRCGLSRKISEVEVSHTSFRSVMDLKAKGIHFKPRRSHSVVDVTFKSHALFGQLKLPIQYVSPQTRVTLSNLIAYEVSPNSGATPAVLAYVIFMKSLVETPADVKELQRKGILINSFPTHEKAVEVFSEIDTFGYGDIDTFAQVKSYVEAHCRNRAKTWLADLIHTRFETPWSAIALFAALFCRH</sequence>
<name>A0A022Q0W9_ERYGU</name>
<dbReference type="EMBL" id="KI632259">
    <property type="protein sequence ID" value="EYU20788.1"/>
    <property type="molecule type" value="Genomic_DNA"/>
</dbReference>
<dbReference type="PANTHER" id="PTHR31170:SF25">
    <property type="entry name" value="BNAA09G04570D PROTEIN"/>
    <property type="match status" value="1"/>
</dbReference>
<dbReference type="InterPro" id="IPR004158">
    <property type="entry name" value="DUF247_pln"/>
</dbReference>
<evidence type="ECO:0000256" key="1">
    <source>
        <dbReference type="SAM" id="MobiDB-lite"/>
    </source>
</evidence>
<dbReference type="Proteomes" id="UP000030748">
    <property type="component" value="Unassembled WGS sequence"/>
</dbReference>
<dbReference type="PhylomeDB" id="A0A022Q0W9"/>
<reference evidence="2 3" key="1">
    <citation type="journal article" date="2013" name="Proc. Natl. Acad. Sci. U.S.A.">
        <title>Fine-scale variation in meiotic recombination in Mimulus inferred from population shotgun sequencing.</title>
        <authorList>
            <person name="Hellsten U."/>
            <person name="Wright K.M."/>
            <person name="Jenkins J."/>
            <person name="Shu S."/>
            <person name="Yuan Y."/>
            <person name="Wessler S.R."/>
            <person name="Schmutz J."/>
            <person name="Willis J.H."/>
            <person name="Rokhsar D.S."/>
        </authorList>
    </citation>
    <scope>NUCLEOTIDE SEQUENCE [LARGE SCALE GENOMIC DNA]</scope>
    <source>
        <strain evidence="3">cv. DUN x IM62</strain>
    </source>
</reference>
<feature type="non-terminal residue" evidence="2">
    <location>
        <position position="492"/>
    </location>
</feature>
<gene>
    <name evidence="2" type="ORF">MIMGU_mgv1a020912mg</name>
</gene>
<evidence type="ECO:0000313" key="3">
    <source>
        <dbReference type="Proteomes" id="UP000030748"/>
    </source>
</evidence>
<dbReference type="PANTHER" id="PTHR31170">
    <property type="entry name" value="BNAC04G53230D PROTEIN"/>
    <property type="match status" value="1"/>
</dbReference>
<accession>A0A022Q0W9</accession>
<dbReference type="Pfam" id="PF03140">
    <property type="entry name" value="DUF247"/>
    <property type="match status" value="1"/>
</dbReference>
<feature type="compositionally biased region" description="Basic residues" evidence="1">
    <location>
        <begin position="253"/>
        <end position="265"/>
    </location>
</feature>
<dbReference type="STRING" id="4155.A0A022Q0W9"/>
<dbReference type="AlphaFoldDB" id="A0A022Q0W9"/>